<dbReference type="Pfam" id="PF13450">
    <property type="entry name" value="NAD_binding_8"/>
    <property type="match status" value="1"/>
</dbReference>
<protein>
    <recommendedName>
        <fullName evidence="4">Amine oxidase domain-containing protein</fullName>
    </recommendedName>
</protein>
<gene>
    <name evidence="2" type="ORF">B0H63DRAFT_403646</name>
</gene>
<dbReference type="Proteomes" id="UP001285441">
    <property type="component" value="Unassembled WGS sequence"/>
</dbReference>
<comment type="caution">
    <text evidence="2">The sequence shown here is derived from an EMBL/GenBank/DDBJ whole genome shotgun (WGS) entry which is preliminary data.</text>
</comment>
<evidence type="ECO:0008006" key="4">
    <source>
        <dbReference type="Google" id="ProtNLM"/>
    </source>
</evidence>
<dbReference type="EMBL" id="JAULSW010000010">
    <property type="protein sequence ID" value="KAK3368539.1"/>
    <property type="molecule type" value="Genomic_DNA"/>
</dbReference>
<evidence type="ECO:0000313" key="3">
    <source>
        <dbReference type="Proteomes" id="UP001285441"/>
    </source>
</evidence>
<sequence>MISILLTAILAIPAAQAKINRLHFAPGDVITRDVVIIGGGAAGSHAAVRLKQNHGKSVVVVERESNLGGHVNTHIDEETGQIHDYGVQVYFPFEDAMDFFKQVNVTTYVNPGFGNNVNKFVDFTTGQALPDFKAVDAGLGIGAIKKYYDLTIAKGYDKMTEPGYWGLPAGKDIPADLLLPIGEFVKKYDIEPMLQMMYPSTGGDVASRGNFAQVMTLTFMKDFPTAWAKAYLGEVPMYRVEGGNQRLYDKIAALLGSDVLYDSLIEESHRSDSGVEVVVINKKGERKLVVARQLLVAVPPSRENLLPFDRNIRESSHFQKAKYGRSHTGIIANTKLPKDTTLRNMPSAAVQHPLYPFLKLPFVLSFSHYGSTSKLFSLGVSGENYTAFEVEEAQATAQRSLEIISKAGTIPPLDGEPLKVVAWSDHGVGGFGVSPEDMRNGWMTEMNNLQGYRSTWYTGGALAADFTTTVWKFNDQVLARMVKAVR</sequence>
<name>A0AAE0K210_9PEZI</name>
<evidence type="ECO:0000256" key="1">
    <source>
        <dbReference type="SAM" id="SignalP"/>
    </source>
</evidence>
<dbReference type="GO" id="GO:0016491">
    <property type="term" value="F:oxidoreductase activity"/>
    <property type="evidence" value="ECO:0007669"/>
    <property type="project" value="UniProtKB-ARBA"/>
</dbReference>
<dbReference type="PANTHER" id="PTHR43563:SF1">
    <property type="entry name" value="AMINE OXIDASE [FLAVIN-CONTAINING] B"/>
    <property type="match status" value="1"/>
</dbReference>
<accession>A0AAE0K210</accession>
<dbReference type="Gene3D" id="1.10.405.20">
    <property type="match status" value="1"/>
</dbReference>
<dbReference type="Gene3D" id="3.30.70.1990">
    <property type="match status" value="1"/>
</dbReference>
<keyword evidence="1" id="KW-0732">Signal</keyword>
<reference evidence="2" key="2">
    <citation type="submission" date="2023-06" db="EMBL/GenBank/DDBJ databases">
        <authorList>
            <consortium name="Lawrence Berkeley National Laboratory"/>
            <person name="Haridas S."/>
            <person name="Hensen N."/>
            <person name="Bonometti L."/>
            <person name="Westerberg I."/>
            <person name="Brannstrom I.O."/>
            <person name="Guillou S."/>
            <person name="Cros-Aarteil S."/>
            <person name="Calhoun S."/>
            <person name="Kuo A."/>
            <person name="Mondo S."/>
            <person name="Pangilinan J."/>
            <person name="Riley R."/>
            <person name="LaButti K."/>
            <person name="Andreopoulos B."/>
            <person name="Lipzen A."/>
            <person name="Chen C."/>
            <person name="Yanf M."/>
            <person name="Daum C."/>
            <person name="Ng V."/>
            <person name="Clum A."/>
            <person name="Steindorff A."/>
            <person name="Ohm R."/>
            <person name="Martin F."/>
            <person name="Silar P."/>
            <person name="Natvig D."/>
            <person name="Lalanne C."/>
            <person name="Gautier V."/>
            <person name="Ament-velasquez S.L."/>
            <person name="Kruys A."/>
            <person name="Hutchinson M.I."/>
            <person name="Powell A.J."/>
            <person name="Barry K."/>
            <person name="Miller A.N."/>
            <person name="Grigoriev I.V."/>
            <person name="Debuchy R."/>
            <person name="Gladieux P."/>
            <person name="Thoren M.H."/>
            <person name="Johannesson H."/>
        </authorList>
    </citation>
    <scope>NUCLEOTIDE SEQUENCE</scope>
    <source>
        <strain evidence="2">CBS 232.78</strain>
    </source>
</reference>
<dbReference type="PANTHER" id="PTHR43563">
    <property type="entry name" value="AMINE OXIDASE"/>
    <property type="match status" value="1"/>
</dbReference>
<proteinExistence type="predicted"/>
<dbReference type="Gene3D" id="3.50.50.60">
    <property type="entry name" value="FAD/NAD(P)-binding domain"/>
    <property type="match status" value="1"/>
</dbReference>
<organism evidence="2 3">
    <name type="scientific">Podospora didyma</name>
    <dbReference type="NCBI Taxonomy" id="330526"/>
    <lineage>
        <taxon>Eukaryota</taxon>
        <taxon>Fungi</taxon>
        <taxon>Dikarya</taxon>
        <taxon>Ascomycota</taxon>
        <taxon>Pezizomycotina</taxon>
        <taxon>Sordariomycetes</taxon>
        <taxon>Sordariomycetidae</taxon>
        <taxon>Sordariales</taxon>
        <taxon>Podosporaceae</taxon>
        <taxon>Podospora</taxon>
    </lineage>
</organism>
<evidence type="ECO:0000313" key="2">
    <source>
        <dbReference type="EMBL" id="KAK3368539.1"/>
    </source>
</evidence>
<dbReference type="AlphaFoldDB" id="A0AAE0K210"/>
<reference evidence="2" key="1">
    <citation type="journal article" date="2023" name="Mol. Phylogenet. Evol.">
        <title>Genome-scale phylogeny and comparative genomics of the fungal order Sordariales.</title>
        <authorList>
            <person name="Hensen N."/>
            <person name="Bonometti L."/>
            <person name="Westerberg I."/>
            <person name="Brannstrom I.O."/>
            <person name="Guillou S."/>
            <person name="Cros-Aarteil S."/>
            <person name="Calhoun S."/>
            <person name="Haridas S."/>
            <person name="Kuo A."/>
            <person name="Mondo S."/>
            <person name="Pangilinan J."/>
            <person name="Riley R."/>
            <person name="LaButti K."/>
            <person name="Andreopoulos B."/>
            <person name="Lipzen A."/>
            <person name="Chen C."/>
            <person name="Yan M."/>
            <person name="Daum C."/>
            <person name="Ng V."/>
            <person name="Clum A."/>
            <person name="Steindorff A."/>
            <person name="Ohm R.A."/>
            <person name="Martin F."/>
            <person name="Silar P."/>
            <person name="Natvig D.O."/>
            <person name="Lalanne C."/>
            <person name="Gautier V."/>
            <person name="Ament-Velasquez S.L."/>
            <person name="Kruys A."/>
            <person name="Hutchinson M.I."/>
            <person name="Powell A.J."/>
            <person name="Barry K."/>
            <person name="Miller A.N."/>
            <person name="Grigoriev I.V."/>
            <person name="Debuchy R."/>
            <person name="Gladieux P."/>
            <person name="Hiltunen Thoren M."/>
            <person name="Johannesson H."/>
        </authorList>
    </citation>
    <scope>NUCLEOTIDE SEQUENCE</scope>
    <source>
        <strain evidence="2">CBS 232.78</strain>
    </source>
</reference>
<dbReference type="InterPro" id="IPR036188">
    <property type="entry name" value="FAD/NAD-bd_sf"/>
</dbReference>
<keyword evidence="3" id="KW-1185">Reference proteome</keyword>
<dbReference type="InterPro" id="IPR050703">
    <property type="entry name" value="Flavin_MAO"/>
</dbReference>
<feature type="signal peptide" evidence="1">
    <location>
        <begin position="1"/>
        <end position="17"/>
    </location>
</feature>
<dbReference type="SUPFAM" id="SSF51905">
    <property type="entry name" value="FAD/NAD(P)-binding domain"/>
    <property type="match status" value="1"/>
</dbReference>
<feature type="chain" id="PRO_5041975158" description="Amine oxidase domain-containing protein" evidence="1">
    <location>
        <begin position="18"/>
        <end position="486"/>
    </location>
</feature>